<accession>A0AAE4HQQ1</accession>
<name>A0AAE4HQQ1_ENTGA</name>
<dbReference type="RefSeq" id="WP_311809950.1">
    <property type="nucleotide sequence ID" value="NZ_JARPZN010000007.1"/>
</dbReference>
<dbReference type="Proteomes" id="UP001183682">
    <property type="component" value="Unassembled WGS sequence"/>
</dbReference>
<sequence>MNKKSSHAKKSESDYFGILRDIRESKDLGEIAELFMTIIGICGLKMDEVSALNYYIIERTLKAKHNDQFLRERMGIDINDLGIDGILQIQRALVNIYVGKLKK</sequence>
<gene>
    <name evidence="1" type="ORF">P7E30_11100</name>
</gene>
<proteinExistence type="predicted"/>
<dbReference type="AlphaFoldDB" id="A0AAE4HQQ1"/>
<evidence type="ECO:0000313" key="2">
    <source>
        <dbReference type="Proteomes" id="UP001183682"/>
    </source>
</evidence>
<reference evidence="1" key="1">
    <citation type="submission" date="2023-03" db="EMBL/GenBank/DDBJ databases">
        <authorList>
            <person name="Shen W."/>
            <person name="Cai J."/>
        </authorList>
    </citation>
    <scope>NUCLEOTIDE SEQUENCE</scope>
    <source>
        <strain evidence="1">K69-2</strain>
    </source>
</reference>
<comment type="caution">
    <text evidence="1">The sequence shown here is derived from an EMBL/GenBank/DDBJ whole genome shotgun (WGS) entry which is preliminary data.</text>
</comment>
<organism evidence="1 2">
    <name type="scientific">Enterococcus gallinarum</name>
    <dbReference type="NCBI Taxonomy" id="1353"/>
    <lineage>
        <taxon>Bacteria</taxon>
        <taxon>Bacillati</taxon>
        <taxon>Bacillota</taxon>
        <taxon>Bacilli</taxon>
        <taxon>Lactobacillales</taxon>
        <taxon>Enterococcaceae</taxon>
        <taxon>Enterococcus</taxon>
    </lineage>
</organism>
<dbReference type="EMBL" id="JARPZN010000007">
    <property type="protein sequence ID" value="MDT2690744.1"/>
    <property type="molecule type" value="Genomic_DNA"/>
</dbReference>
<evidence type="ECO:0000313" key="1">
    <source>
        <dbReference type="EMBL" id="MDT2690744.1"/>
    </source>
</evidence>
<protein>
    <submittedName>
        <fullName evidence="1">Uncharacterized protein</fullName>
    </submittedName>
</protein>